<dbReference type="NCBIfam" id="TIGR00056">
    <property type="entry name" value="MlaE family lipid ABC transporter permease subunit"/>
    <property type="match status" value="1"/>
</dbReference>
<organism evidence="3 4">
    <name type="scientific">Azospirillum cavernae</name>
    <dbReference type="NCBI Taxonomy" id="2320860"/>
    <lineage>
        <taxon>Bacteria</taxon>
        <taxon>Pseudomonadati</taxon>
        <taxon>Pseudomonadota</taxon>
        <taxon>Alphaproteobacteria</taxon>
        <taxon>Rhodospirillales</taxon>
        <taxon>Azospirillaceae</taxon>
        <taxon>Azospirillum</taxon>
    </lineage>
</organism>
<name>A0A418VVV7_9PROT</name>
<keyword evidence="2" id="KW-1133">Transmembrane helix</keyword>
<keyword evidence="2" id="KW-0812">Transmembrane</keyword>
<feature type="transmembrane region" description="Helical" evidence="2">
    <location>
        <begin position="210"/>
        <end position="229"/>
    </location>
</feature>
<reference evidence="3 4" key="1">
    <citation type="submission" date="2018-09" db="EMBL/GenBank/DDBJ databases">
        <authorList>
            <person name="Zhu H."/>
        </authorList>
    </citation>
    <scope>NUCLEOTIDE SEQUENCE [LARGE SCALE GENOMIC DNA]</scope>
    <source>
        <strain evidence="3 4">K2W22B-5</strain>
    </source>
</reference>
<dbReference type="PANTHER" id="PTHR30188:SF3">
    <property type="entry name" value="ABC TRANSPORTER PERMEASE"/>
    <property type="match status" value="1"/>
</dbReference>
<comment type="function">
    <text evidence="1">Could be part of an ABC transporter complex.</text>
</comment>
<feature type="transmembrane region" description="Helical" evidence="2">
    <location>
        <begin position="322"/>
        <end position="342"/>
    </location>
</feature>
<keyword evidence="2" id="KW-0472">Membrane</keyword>
<accession>A0A418VVV7</accession>
<feature type="transmembrane region" description="Helical" evidence="2">
    <location>
        <begin position="396"/>
        <end position="414"/>
    </location>
</feature>
<evidence type="ECO:0000313" key="4">
    <source>
        <dbReference type="Proteomes" id="UP000283458"/>
    </source>
</evidence>
<keyword evidence="4" id="KW-1185">Reference proteome</keyword>
<dbReference type="Proteomes" id="UP000283458">
    <property type="component" value="Unassembled WGS sequence"/>
</dbReference>
<gene>
    <name evidence="3" type="ORF">D3877_13980</name>
</gene>
<dbReference type="PANTHER" id="PTHR30188">
    <property type="entry name" value="ABC TRANSPORTER PERMEASE PROTEIN-RELATED"/>
    <property type="match status" value="1"/>
</dbReference>
<feature type="transmembrane region" description="Helical" evidence="2">
    <location>
        <begin position="170"/>
        <end position="189"/>
    </location>
</feature>
<dbReference type="SUPFAM" id="SSF52091">
    <property type="entry name" value="SpoIIaa-like"/>
    <property type="match status" value="1"/>
</dbReference>
<evidence type="ECO:0000313" key="3">
    <source>
        <dbReference type="EMBL" id="RJF81296.1"/>
    </source>
</evidence>
<dbReference type="InterPro" id="IPR030802">
    <property type="entry name" value="Permease_MalE"/>
</dbReference>
<evidence type="ECO:0000256" key="1">
    <source>
        <dbReference type="ARBA" id="ARBA00003787"/>
    </source>
</evidence>
<protein>
    <submittedName>
        <fullName evidence="3">MlaE family lipid ABC transporter permease subunit</fullName>
    </submittedName>
</protein>
<dbReference type="GO" id="GO:0043190">
    <property type="term" value="C:ATP-binding cassette (ABC) transporter complex"/>
    <property type="evidence" value="ECO:0007669"/>
    <property type="project" value="InterPro"/>
</dbReference>
<dbReference type="Gene3D" id="3.30.750.24">
    <property type="entry name" value="STAS domain"/>
    <property type="match status" value="1"/>
</dbReference>
<dbReference type="AlphaFoldDB" id="A0A418VVV7"/>
<dbReference type="OrthoDB" id="9806241at2"/>
<proteinExistence type="predicted"/>
<feature type="transmembrane region" description="Helical" evidence="2">
    <location>
        <begin position="354"/>
        <end position="376"/>
    </location>
</feature>
<dbReference type="GO" id="GO:0005548">
    <property type="term" value="F:phospholipid transporter activity"/>
    <property type="evidence" value="ECO:0007669"/>
    <property type="project" value="TreeGrafter"/>
</dbReference>
<dbReference type="InterPro" id="IPR003453">
    <property type="entry name" value="ABC_MlaE_roteobac"/>
</dbReference>
<dbReference type="Pfam" id="PF02405">
    <property type="entry name" value="MlaE"/>
    <property type="match status" value="1"/>
</dbReference>
<dbReference type="EMBL" id="QYUL01000002">
    <property type="protein sequence ID" value="RJF81296.1"/>
    <property type="molecule type" value="Genomic_DNA"/>
</dbReference>
<dbReference type="InterPro" id="IPR036513">
    <property type="entry name" value="STAS_dom_sf"/>
</dbReference>
<feature type="transmembrane region" description="Helical" evidence="2">
    <location>
        <begin position="241"/>
        <end position="264"/>
    </location>
</feature>
<sequence length="416" mass="43453">MRCGVDPPRPHRHRLARKCDTGAERVRGVVAERVWIKSRQGDAGSDGATGEGAWRLDAGGRWTLDAADAATAALDAIQLAKSASAVRFGLAGLEALDTVGACLLMGLADRLTAEGRKVTVLDARPEHAALIDAVRGAGKAAVKIVAPSHHPIIDMIAGIGEDSIAAGKEALDLIGFLGLVTITFARLLLHPSRLRVTSVFYHIQQTGLNALPILGLLSFLIGVVLAFQGADQLKRFGAELYVVNLLGVSVLREIGILMTAIIVAGRSGSAFTAQIGTMKVNQEVDAIGTMGLDPIELLVVPRAIALMVSLPLLAFYADIMGLFGGAVMSYATLNITFGQFILQLHTAVGIGTVMAGLIKAPVFALVIAMVGCYEGLKVSGSAESVGTLTTKSVVEGIFLVIVIDALFSVLFSVLGV</sequence>
<evidence type="ECO:0000256" key="2">
    <source>
        <dbReference type="SAM" id="Phobius"/>
    </source>
</evidence>
<comment type="caution">
    <text evidence="3">The sequence shown here is derived from an EMBL/GenBank/DDBJ whole genome shotgun (WGS) entry which is preliminary data.</text>
</comment>